<dbReference type="GO" id="GO:0009055">
    <property type="term" value="F:electron transfer activity"/>
    <property type="evidence" value="ECO:0007669"/>
    <property type="project" value="InterPro"/>
</dbReference>
<feature type="domain" description="Cytochrome c" evidence="11">
    <location>
        <begin position="42"/>
        <end position="223"/>
    </location>
</feature>
<gene>
    <name evidence="12" type="primary">petC</name>
    <name evidence="12" type="ORF">GCM10010960_04590</name>
</gene>
<dbReference type="PANTHER" id="PTHR10266">
    <property type="entry name" value="CYTOCHROME C1"/>
    <property type="match status" value="1"/>
</dbReference>
<dbReference type="EMBL" id="BMFO01000001">
    <property type="protein sequence ID" value="GGF85665.1"/>
    <property type="molecule type" value="Genomic_DNA"/>
</dbReference>
<dbReference type="SUPFAM" id="SSF46626">
    <property type="entry name" value="Cytochrome c"/>
    <property type="match status" value="1"/>
</dbReference>
<feature type="binding site" description="covalent" evidence="8">
    <location>
        <position position="55"/>
    </location>
    <ligand>
        <name>heme c</name>
        <dbReference type="ChEBI" id="CHEBI:61717"/>
    </ligand>
</feature>
<dbReference type="Gene3D" id="1.20.5.100">
    <property type="entry name" value="Cytochrome c1, transmembrane anchor, C-terminal"/>
    <property type="match status" value="1"/>
</dbReference>
<evidence type="ECO:0000256" key="8">
    <source>
        <dbReference type="PIRSR" id="PIRSR602326-1"/>
    </source>
</evidence>
<protein>
    <submittedName>
        <fullName evidence="12">Cytochrome c</fullName>
    </submittedName>
</protein>
<proteinExistence type="predicted"/>
<keyword evidence="2 8" id="KW-0349">Heme</keyword>
<feature type="binding site" description="covalent" evidence="8">
    <location>
        <position position="59"/>
    </location>
    <ligand>
        <name>heme c</name>
        <dbReference type="ChEBI" id="CHEBI:61717"/>
    </ligand>
</feature>
<dbReference type="PANTHER" id="PTHR10266:SF3">
    <property type="entry name" value="CYTOCHROME C1, HEME PROTEIN, MITOCHONDRIAL"/>
    <property type="match status" value="1"/>
</dbReference>
<dbReference type="AlphaFoldDB" id="A0A917FKF6"/>
<name>A0A917FKF6_9GAMM</name>
<evidence type="ECO:0000313" key="13">
    <source>
        <dbReference type="Proteomes" id="UP000632858"/>
    </source>
</evidence>
<reference evidence="12" key="1">
    <citation type="journal article" date="2014" name="Int. J. Syst. Evol. Microbiol.">
        <title>Complete genome sequence of Corynebacterium casei LMG S-19264T (=DSM 44701T), isolated from a smear-ripened cheese.</title>
        <authorList>
            <consortium name="US DOE Joint Genome Institute (JGI-PGF)"/>
            <person name="Walter F."/>
            <person name="Albersmeier A."/>
            <person name="Kalinowski J."/>
            <person name="Ruckert C."/>
        </authorList>
    </citation>
    <scope>NUCLEOTIDE SEQUENCE</scope>
    <source>
        <strain evidence="12">CGMCC 1.12726</strain>
    </source>
</reference>
<evidence type="ECO:0000313" key="12">
    <source>
        <dbReference type="EMBL" id="GGF85665.1"/>
    </source>
</evidence>
<dbReference type="Proteomes" id="UP000632858">
    <property type="component" value="Unassembled WGS sequence"/>
</dbReference>
<dbReference type="InterPro" id="IPR002326">
    <property type="entry name" value="Cyt_c1"/>
</dbReference>
<dbReference type="PROSITE" id="PS51007">
    <property type="entry name" value="CYTC"/>
    <property type="match status" value="1"/>
</dbReference>
<feature type="binding site" description="covalent" evidence="8">
    <location>
        <position position="58"/>
    </location>
    <ligand>
        <name>heme c</name>
        <dbReference type="ChEBI" id="CHEBI:61717"/>
    </ligand>
</feature>
<reference evidence="12" key="2">
    <citation type="submission" date="2020-09" db="EMBL/GenBank/DDBJ databases">
        <authorList>
            <person name="Sun Q."/>
            <person name="Zhou Y."/>
        </authorList>
    </citation>
    <scope>NUCLEOTIDE SEQUENCE</scope>
    <source>
        <strain evidence="12">CGMCC 1.12726</strain>
    </source>
</reference>
<evidence type="ECO:0000259" key="11">
    <source>
        <dbReference type="PROSITE" id="PS51007"/>
    </source>
</evidence>
<feature type="transmembrane region" description="Helical" evidence="9">
    <location>
        <begin position="233"/>
        <end position="251"/>
    </location>
</feature>
<keyword evidence="5 9" id="KW-1133">Transmembrane helix</keyword>
<evidence type="ECO:0000256" key="6">
    <source>
        <dbReference type="ARBA" id="ARBA00023004"/>
    </source>
</evidence>
<dbReference type="InterPro" id="IPR009056">
    <property type="entry name" value="Cyt_c-like_dom"/>
</dbReference>
<evidence type="ECO:0000256" key="5">
    <source>
        <dbReference type="ARBA" id="ARBA00022989"/>
    </source>
</evidence>
<evidence type="ECO:0000256" key="10">
    <source>
        <dbReference type="SAM" id="SignalP"/>
    </source>
</evidence>
<organism evidence="12 13">
    <name type="scientific">Arenimonas maotaiensis</name>
    <dbReference type="NCBI Taxonomy" id="1446479"/>
    <lineage>
        <taxon>Bacteria</taxon>
        <taxon>Pseudomonadati</taxon>
        <taxon>Pseudomonadota</taxon>
        <taxon>Gammaproteobacteria</taxon>
        <taxon>Lysobacterales</taxon>
        <taxon>Lysobacteraceae</taxon>
        <taxon>Arenimonas</taxon>
    </lineage>
</organism>
<evidence type="ECO:0000256" key="2">
    <source>
        <dbReference type="ARBA" id="ARBA00022617"/>
    </source>
</evidence>
<feature type="signal peptide" evidence="10">
    <location>
        <begin position="1"/>
        <end position="24"/>
    </location>
</feature>
<dbReference type="InterPro" id="IPR036909">
    <property type="entry name" value="Cyt_c-like_dom_sf"/>
</dbReference>
<evidence type="ECO:0000256" key="1">
    <source>
        <dbReference type="ARBA" id="ARBA00004370"/>
    </source>
</evidence>
<dbReference type="Gene3D" id="1.10.760.10">
    <property type="entry name" value="Cytochrome c-like domain"/>
    <property type="match status" value="1"/>
</dbReference>
<dbReference type="GO" id="GO:0046872">
    <property type="term" value="F:metal ion binding"/>
    <property type="evidence" value="ECO:0007669"/>
    <property type="project" value="UniProtKB-KW"/>
</dbReference>
<dbReference type="Pfam" id="PF02167">
    <property type="entry name" value="Cytochrom_C1"/>
    <property type="match status" value="2"/>
</dbReference>
<accession>A0A917FKF6</accession>
<evidence type="ECO:0000256" key="7">
    <source>
        <dbReference type="ARBA" id="ARBA00023136"/>
    </source>
</evidence>
<comment type="caution">
    <text evidence="12">The sequence shown here is derived from an EMBL/GenBank/DDBJ whole genome shotgun (WGS) entry which is preliminary data.</text>
</comment>
<keyword evidence="13" id="KW-1185">Reference proteome</keyword>
<keyword evidence="3 9" id="KW-0812">Transmembrane</keyword>
<evidence type="ECO:0000256" key="3">
    <source>
        <dbReference type="ARBA" id="ARBA00022692"/>
    </source>
</evidence>
<sequence length="260" mass="28515">MTKPVSFFRGLMAAAVLISGSVSAAGAGIEMESAQVDLGNKGSLQRGAALYMNYCASCHSLGYQRYSRMAEDLGLTDEQVTKYLMPEGAKFGEAMNTGLDPVQATAWLGKAPPDLSLIARRKAEGADWVYNYLKSFYVDESRPMGWNNTVFPNASMPHVLWELQGSQHPLTEAKPEGGHCPKGEVNGQCLTGFSIPEHKKGSLSAEEYDQVARDITAFLAYVGEPSAAKRESIGVWAVLFLALFTLLAYFLNKEYWRDIH</sequence>
<dbReference type="GO" id="GO:0020037">
    <property type="term" value="F:heme binding"/>
    <property type="evidence" value="ECO:0007669"/>
    <property type="project" value="InterPro"/>
</dbReference>
<keyword evidence="10" id="KW-0732">Signal</keyword>
<comment type="subcellular location">
    <subcellularLocation>
        <location evidence="1">Membrane</location>
    </subcellularLocation>
</comment>
<evidence type="ECO:0000256" key="4">
    <source>
        <dbReference type="ARBA" id="ARBA00022723"/>
    </source>
</evidence>
<feature type="chain" id="PRO_5037319871" evidence="10">
    <location>
        <begin position="25"/>
        <end position="260"/>
    </location>
</feature>
<keyword evidence="7 9" id="KW-0472">Membrane</keyword>
<keyword evidence="4 8" id="KW-0479">Metal-binding</keyword>
<keyword evidence="6 8" id="KW-0408">Iron</keyword>
<dbReference type="GO" id="GO:0016020">
    <property type="term" value="C:membrane"/>
    <property type="evidence" value="ECO:0007669"/>
    <property type="project" value="UniProtKB-SubCell"/>
</dbReference>
<evidence type="ECO:0000256" key="9">
    <source>
        <dbReference type="SAM" id="Phobius"/>
    </source>
</evidence>
<comment type="cofactor">
    <cofactor evidence="8">
        <name>heme c</name>
        <dbReference type="ChEBI" id="CHEBI:61717"/>
    </cofactor>
    <text evidence="8">Binds 1 heme c group covalently per subunit.</text>
</comment>